<dbReference type="PROSITE" id="PS00600">
    <property type="entry name" value="AA_TRANSFER_CLASS_3"/>
    <property type="match status" value="1"/>
</dbReference>
<accession>A0ABT4KM84</accession>
<evidence type="ECO:0000313" key="5">
    <source>
        <dbReference type="EMBL" id="MCZ4093066.1"/>
    </source>
</evidence>
<keyword evidence="3 4" id="KW-0663">Pyridoxal phosphate</keyword>
<reference evidence="5" key="1">
    <citation type="submission" date="2022-10" db="EMBL/GenBank/DDBJ databases">
        <title>Whole genome sequencing of three plant growth promoting bacteria isolated from Vachellia tortilis subsp. raddiana in Morocco.</title>
        <authorList>
            <person name="Hnini M."/>
            <person name="Zouagui R."/>
            <person name="Zouagui H."/>
            <person name="Chemao Elfihri M.-W."/>
            <person name="Ibrahimi A."/>
            <person name="Sbabou L."/>
            <person name="Aurag J."/>
        </authorList>
    </citation>
    <scope>NUCLEOTIDE SEQUENCE</scope>
    <source>
        <strain evidence="5">LMR678</strain>
    </source>
</reference>
<keyword evidence="5" id="KW-0808">Transferase</keyword>
<comment type="cofactor">
    <cofactor evidence="1">
        <name>pyridoxal 5'-phosphate</name>
        <dbReference type="ChEBI" id="CHEBI:597326"/>
    </cofactor>
</comment>
<evidence type="ECO:0000256" key="1">
    <source>
        <dbReference type="ARBA" id="ARBA00001933"/>
    </source>
</evidence>
<dbReference type="InterPro" id="IPR015424">
    <property type="entry name" value="PyrdxlP-dep_Trfase"/>
</dbReference>
<dbReference type="PANTHER" id="PTHR43094">
    <property type="entry name" value="AMINOTRANSFERASE"/>
    <property type="match status" value="1"/>
</dbReference>
<dbReference type="Proteomes" id="UP001079430">
    <property type="component" value="Unassembled WGS sequence"/>
</dbReference>
<name>A0ABT4KM84_9HYPH</name>
<comment type="similarity">
    <text evidence="2 4">Belongs to the class-III pyridoxal-phosphate-dependent aminotransferase family.</text>
</comment>
<dbReference type="InterPro" id="IPR049704">
    <property type="entry name" value="Aminotrans_3_PPA_site"/>
</dbReference>
<dbReference type="EMBL" id="JAPVOI010000005">
    <property type="protein sequence ID" value="MCZ4093066.1"/>
    <property type="molecule type" value="Genomic_DNA"/>
</dbReference>
<dbReference type="InterPro" id="IPR005814">
    <property type="entry name" value="Aminotrans_3"/>
</dbReference>
<evidence type="ECO:0000256" key="4">
    <source>
        <dbReference type="RuleBase" id="RU003560"/>
    </source>
</evidence>
<dbReference type="Pfam" id="PF00202">
    <property type="entry name" value="Aminotran_3"/>
    <property type="match status" value="1"/>
</dbReference>
<dbReference type="CDD" id="cd00610">
    <property type="entry name" value="OAT_like"/>
    <property type="match status" value="1"/>
</dbReference>
<gene>
    <name evidence="5" type="ORF">O3W52_24295</name>
</gene>
<evidence type="ECO:0000256" key="3">
    <source>
        <dbReference type="ARBA" id="ARBA00022898"/>
    </source>
</evidence>
<dbReference type="SUPFAM" id="SSF53383">
    <property type="entry name" value="PLP-dependent transferases"/>
    <property type="match status" value="1"/>
</dbReference>
<evidence type="ECO:0000256" key="2">
    <source>
        <dbReference type="ARBA" id="ARBA00008954"/>
    </source>
</evidence>
<dbReference type="Gene3D" id="3.90.1150.10">
    <property type="entry name" value="Aspartate Aminotransferase, domain 1"/>
    <property type="match status" value="1"/>
</dbReference>
<keyword evidence="5" id="KW-0032">Aminotransferase</keyword>
<dbReference type="RefSeq" id="WP_269284776.1">
    <property type="nucleotide sequence ID" value="NZ_JAPVOI010000005.1"/>
</dbReference>
<dbReference type="InterPro" id="IPR015422">
    <property type="entry name" value="PyrdxlP-dep_Trfase_small"/>
</dbReference>
<dbReference type="PANTHER" id="PTHR43094:SF1">
    <property type="entry name" value="AMINOTRANSFERASE CLASS-III"/>
    <property type="match status" value="1"/>
</dbReference>
<dbReference type="Gene3D" id="3.40.640.10">
    <property type="entry name" value="Type I PLP-dependent aspartate aminotransferase-like (Major domain)"/>
    <property type="match status" value="1"/>
</dbReference>
<dbReference type="GO" id="GO:0008483">
    <property type="term" value="F:transaminase activity"/>
    <property type="evidence" value="ECO:0007669"/>
    <property type="project" value="UniProtKB-KW"/>
</dbReference>
<organism evidence="5 6">
    <name type="scientific">Sinorhizobium psoraleae</name>
    <dbReference type="NCBI Taxonomy" id="520838"/>
    <lineage>
        <taxon>Bacteria</taxon>
        <taxon>Pseudomonadati</taxon>
        <taxon>Pseudomonadota</taxon>
        <taxon>Alphaproteobacteria</taxon>
        <taxon>Hyphomicrobiales</taxon>
        <taxon>Rhizobiaceae</taxon>
        <taxon>Sinorhizobium/Ensifer group</taxon>
        <taxon>Sinorhizobium</taxon>
    </lineage>
</organism>
<proteinExistence type="inferred from homology"/>
<sequence>MSIQSTQPNPAQTESSGSAFYAGRGVSKTPMINHAKGIFFWDTEGKRYLDGSSGAVAANIGHGNERVRDAMMEQASRFSYVVRTAFTSESTETLCKMVADLAGPGFDQTFLVSGGSEAIEATLKLARQYAVVSGQPKRSKILARMPGYHGSTMGAAAVTGDPDRDEMFGPMMRIMPKIPAPLSYRLPEGFDVNSYADYCANELERQILAEGEDTVLAFIMEPVGGVATGALVAPDHYYKTVREICDRYGVLLIFDEVMCGAGRTGTFLAAHHWPDALPDLVACAKGLSAGYTPLGAMIAPNRIVDKVVESGGFLHGHTYSGNPLSSAIGVAVLTELVNQDLMRNADRMGVLLRQRLTTLKERTSTIGDVRGMGLLNAVEIVRDKATKEIFPASSQASYRVSAIARDLGLHIYGRRAAGGSSVNGSWQLLRSSSPNKKLTSSWNCLQRRFAFLKASFDEACSNLFCFERTGTSRIQHKHETCSRGELRRSWFSNVPYSGSDGMAAAVPPSSGASL</sequence>
<evidence type="ECO:0000313" key="6">
    <source>
        <dbReference type="Proteomes" id="UP001079430"/>
    </source>
</evidence>
<keyword evidence="6" id="KW-1185">Reference proteome</keyword>
<comment type="caution">
    <text evidence="5">The sequence shown here is derived from an EMBL/GenBank/DDBJ whole genome shotgun (WGS) entry which is preliminary data.</text>
</comment>
<dbReference type="InterPro" id="IPR015421">
    <property type="entry name" value="PyrdxlP-dep_Trfase_major"/>
</dbReference>
<protein>
    <submittedName>
        <fullName evidence="5">Aminotransferase class III-fold pyridoxal phosphate-dependent enzyme</fullName>
    </submittedName>
</protein>